<keyword evidence="5" id="KW-0479">Metal-binding</keyword>
<evidence type="ECO:0000256" key="12">
    <source>
        <dbReference type="ARBA" id="ARBA00023204"/>
    </source>
</evidence>
<dbReference type="SUPFAM" id="SSF47807">
    <property type="entry name" value="5' to 3' exonuclease, C-terminal subdomain"/>
    <property type="match status" value="1"/>
</dbReference>
<feature type="domain" description="XPG-I" evidence="15">
    <location>
        <begin position="176"/>
        <end position="248"/>
    </location>
</feature>
<evidence type="ECO:0000256" key="3">
    <source>
        <dbReference type="ARBA" id="ARBA00022705"/>
    </source>
</evidence>
<dbReference type="AlphaFoldDB" id="A0A0D9ZFF0"/>
<keyword evidence="2" id="KW-0597">Phosphoprotein</keyword>
<dbReference type="GO" id="GO:0003677">
    <property type="term" value="F:DNA binding"/>
    <property type="evidence" value="ECO:0007669"/>
    <property type="project" value="InterPro"/>
</dbReference>
<dbReference type="InterPro" id="IPR006086">
    <property type="entry name" value="XPG-I_dom"/>
</dbReference>
<evidence type="ECO:0000256" key="6">
    <source>
        <dbReference type="ARBA" id="ARBA00022759"/>
    </source>
</evidence>
<dbReference type="FunFam" id="1.10.150.20:FF:000009">
    <property type="entry name" value="Flap endonuclease 1"/>
    <property type="match status" value="1"/>
</dbReference>
<keyword evidence="4" id="KW-0540">Nuclease</keyword>
<comment type="cofactor">
    <cofactor evidence="1">
        <name>Mg(2+)</name>
        <dbReference type="ChEBI" id="CHEBI:18420"/>
    </cofactor>
</comment>
<dbReference type="InterPro" id="IPR029060">
    <property type="entry name" value="PIN-like_dom_sf"/>
</dbReference>
<dbReference type="PANTHER" id="PTHR11081">
    <property type="entry name" value="FLAP ENDONUCLEASE FAMILY MEMBER"/>
    <property type="match status" value="1"/>
</dbReference>
<keyword evidence="8" id="KW-0378">Hydrolase</keyword>
<dbReference type="PANTHER" id="PTHR11081:SF56">
    <property type="entry name" value="FLAP ENDONUCLEASE 1-B"/>
    <property type="match status" value="1"/>
</dbReference>
<dbReference type="SMART" id="SM00485">
    <property type="entry name" value="XPGN"/>
    <property type="match status" value="1"/>
</dbReference>
<keyword evidence="7" id="KW-0227">DNA damage</keyword>
<keyword evidence="9" id="KW-0269">Exonuclease</keyword>
<evidence type="ECO:0000259" key="15">
    <source>
        <dbReference type="SMART" id="SM00484"/>
    </source>
</evidence>
<evidence type="ECO:0000256" key="10">
    <source>
        <dbReference type="ARBA" id="ARBA00022842"/>
    </source>
</evidence>
<reference evidence="17" key="1">
    <citation type="submission" date="2015-04" db="UniProtKB">
        <authorList>
            <consortium name="EnsemblPlants"/>
        </authorList>
    </citation>
    <scope>IDENTIFICATION</scope>
</reference>
<dbReference type="Pfam" id="PF00867">
    <property type="entry name" value="XPG_I"/>
    <property type="match status" value="1"/>
</dbReference>
<dbReference type="Proteomes" id="UP000026961">
    <property type="component" value="Chromosome 3"/>
</dbReference>
<dbReference type="GO" id="GO:0006260">
    <property type="term" value="P:DNA replication"/>
    <property type="evidence" value="ECO:0007669"/>
    <property type="project" value="UniProtKB-KW"/>
</dbReference>
<evidence type="ECO:0000256" key="2">
    <source>
        <dbReference type="ARBA" id="ARBA00022553"/>
    </source>
</evidence>
<dbReference type="GO" id="GO:0046872">
    <property type="term" value="F:metal ion binding"/>
    <property type="evidence" value="ECO:0007669"/>
    <property type="project" value="UniProtKB-KW"/>
</dbReference>
<accession>A0A0D9ZFF0</accession>
<evidence type="ECO:0000256" key="4">
    <source>
        <dbReference type="ARBA" id="ARBA00022722"/>
    </source>
</evidence>
<evidence type="ECO:0000256" key="13">
    <source>
        <dbReference type="ARBA" id="ARBA00023242"/>
    </source>
</evidence>
<keyword evidence="11" id="KW-0496">Mitochondrion</keyword>
<dbReference type="Gene3D" id="3.40.50.1010">
    <property type="entry name" value="5'-nuclease"/>
    <property type="match status" value="2"/>
</dbReference>
<dbReference type="CDD" id="cd09907">
    <property type="entry name" value="H3TH_FEN1-Euk"/>
    <property type="match status" value="1"/>
</dbReference>
<evidence type="ECO:0000256" key="14">
    <source>
        <dbReference type="ARBA" id="ARBA00034726"/>
    </source>
</evidence>
<dbReference type="PROSITE" id="PS00842">
    <property type="entry name" value="XPG_2"/>
    <property type="match status" value="1"/>
</dbReference>
<evidence type="ECO:0000256" key="9">
    <source>
        <dbReference type="ARBA" id="ARBA00022839"/>
    </source>
</evidence>
<dbReference type="SMART" id="SM00279">
    <property type="entry name" value="HhH2"/>
    <property type="match status" value="1"/>
</dbReference>
<dbReference type="EnsemblPlants" id="OGLUM03G39870.5">
    <property type="protein sequence ID" value="OGLUM03G39870.5"/>
    <property type="gene ID" value="OGLUM03G39870"/>
</dbReference>
<dbReference type="SMART" id="SM00484">
    <property type="entry name" value="XPGI"/>
    <property type="match status" value="1"/>
</dbReference>
<reference evidence="17" key="2">
    <citation type="submission" date="2018-05" db="EMBL/GenBank/DDBJ databases">
        <title>OgluRS3 (Oryza glumaepatula Reference Sequence Version 3).</title>
        <authorList>
            <person name="Zhang J."/>
            <person name="Kudrna D."/>
            <person name="Lee S."/>
            <person name="Talag J."/>
            <person name="Welchert J."/>
            <person name="Wing R.A."/>
        </authorList>
    </citation>
    <scope>NUCLEOTIDE SEQUENCE [LARGE SCALE GENOMIC DNA]</scope>
</reference>
<dbReference type="PRINTS" id="PR00853">
    <property type="entry name" value="XPGRADSUPER"/>
</dbReference>
<keyword evidence="13" id="KW-0539">Nucleus</keyword>
<keyword evidence="6" id="KW-0255">Endonuclease</keyword>
<feature type="domain" description="XPG N-terminal" evidence="16">
    <location>
        <begin position="68"/>
        <end position="179"/>
    </location>
</feature>
<evidence type="ECO:0000256" key="7">
    <source>
        <dbReference type="ARBA" id="ARBA00022763"/>
    </source>
</evidence>
<dbReference type="GO" id="GO:0008409">
    <property type="term" value="F:5'-3' exonuclease activity"/>
    <property type="evidence" value="ECO:0007669"/>
    <property type="project" value="TreeGrafter"/>
</dbReference>
<keyword evidence="12" id="KW-0234">DNA repair</keyword>
<evidence type="ECO:0008006" key="19">
    <source>
        <dbReference type="Google" id="ProtNLM"/>
    </source>
</evidence>
<evidence type="ECO:0000256" key="8">
    <source>
        <dbReference type="ARBA" id="ARBA00022801"/>
    </source>
</evidence>
<keyword evidence="18" id="KW-1185">Reference proteome</keyword>
<protein>
    <recommendedName>
        <fullName evidence="19">Flap endonuclease 1</fullName>
    </recommendedName>
</protein>
<evidence type="ECO:0000313" key="18">
    <source>
        <dbReference type="Proteomes" id="UP000026961"/>
    </source>
</evidence>
<dbReference type="SUPFAM" id="SSF88723">
    <property type="entry name" value="PIN domain-like"/>
    <property type="match status" value="1"/>
</dbReference>
<evidence type="ECO:0000313" key="17">
    <source>
        <dbReference type="EnsemblPlants" id="OGLUM03G39870.5"/>
    </source>
</evidence>
<dbReference type="InterPro" id="IPR006085">
    <property type="entry name" value="XPG_DNA_repair_N"/>
</dbReference>
<comment type="similarity">
    <text evidence="14">Belongs to the XPG/RAD2 endonuclease family. FEN1 subfamily.</text>
</comment>
<dbReference type="GO" id="GO:0017108">
    <property type="term" value="F:5'-flap endonuclease activity"/>
    <property type="evidence" value="ECO:0007669"/>
    <property type="project" value="TreeGrafter"/>
</dbReference>
<dbReference type="Pfam" id="PF00752">
    <property type="entry name" value="XPG_N"/>
    <property type="match status" value="1"/>
</dbReference>
<evidence type="ECO:0000259" key="16">
    <source>
        <dbReference type="SMART" id="SM00485"/>
    </source>
</evidence>
<dbReference type="InterPro" id="IPR006084">
    <property type="entry name" value="XPG/Rad2"/>
</dbReference>
<dbReference type="CDD" id="cd09867">
    <property type="entry name" value="PIN_FEN1"/>
    <property type="match status" value="1"/>
</dbReference>
<keyword evidence="3" id="KW-0235">DNA replication</keyword>
<evidence type="ECO:0000256" key="5">
    <source>
        <dbReference type="ARBA" id="ARBA00022723"/>
    </source>
</evidence>
<dbReference type="Gramene" id="OGLUM03G39870.5">
    <property type="protein sequence ID" value="OGLUM03G39870.5"/>
    <property type="gene ID" value="OGLUM03G39870"/>
</dbReference>
<organism evidence="17">
    <name type="scientific">Oryza glumipatula</name>
    <dbReference type="NCBI Taxonomy" id="40148"/>
    <lineage>
        <taxon>Eukaryota</taxon>
        <taxon>Viridiplantae</taxon>
        <taxon>Streptophyta</taxon>
        <taxon>Embryophyta</taxon>
        <taxon>Tracheophyta</taxon>
        <taxon>Spermatophyta</taxon>
        <taxon>Magnoliopsida</taxon>
        <taxon>Liliopsida</taxon>
        <taxon>Poales</taxon>
        <taxon>Poaceae</taxon>
        <taxon>BOP clade</taxon>
        <taxon>Oryzoideae</taxon>
        <taxon>Oryzeae</taxon>
        <taxon>Oryzinae</taxon>
        <taxon>Oryza</taxon>
    </lineage>
</organism>
<dbReference type="Gene3D" id="1.10.150.20">
    <property type="entry name" value="5' to 3' exonuclease, C-terminal subdomain"/>
    <property type="match status" value="1"/>
</dbReference>
<dbReference type="InterPro" id="IPR019974">
    <property type="entry name" value="XPG_CS"/>
</dbReference>
<proteinExistence type="inferred from homology"/>
<evidence type="ECO:0000256" key="1">
    <source>
        <dbReference type="ARBA" id="ARBA00001946"/>
    </source>
</evidence>
<dbReference type="InterPro" id="IPR036279">
    <property type="entry name" value="5-3_exonuclease_C_sf"/>
</dbReference>
<dbReference type="GO" id="GO:0006281">
    <property type="term" value="P:DNA repair"/>
    <property type="evidence" value="ECO:0007669"/>
    <property type="project" value="UniProtKB-KW"/>
</dbReference>
<sequence length="386" mass="43735">MAMCRSGRWRPIYSIARKRPKLGTIAHSEVYRYPLRPRVAWPEARERRLLAAPRRRAWSSPPPPAVAMGIKGLTKLLAEHAPGAAVRRRVEDYRGRVVAIDASLSIYQFLIVVGRKGTEVLTNEAGEVTRSLKRDGSSEDLNRAIEVGDEDLIEKFSKRTVKVTKKHNEDCKRLLSLMGVPVVQAPGEAEAQCAALCENHKVFAIASEDMDSLTFGARRFLRHLTDLSFKRSPVTEFEVSKVLEELGLTMDQFIDLCILSGCDYCIGGQRALKLIRQHGCIEEVVQNLSQTRYSVPEDWPYQEVRALFKEPNVCTDIPDFLWTPPDEEREAFGTSSELNRIYINCREGQVMKARSPLQVCKSSSLNFIHDNSKALPHPNFFFDVFQ</sequence>
<evidence type="ECO:0000256" key="11">
    <source>
        <dbReference type="ARBA" id="ARBA00023128"/>
    </source>
</evidence>
<keyword evidence="10" id="KW-0460">Magnesium</keyword>
<dbReference type="InterPro" id="IPR008918">
    <property type="entry name" value="HhH2"/>
</dbReference>
<name>A0A0D9ZFF0_9ORYZ</name>